<evidence type="ECO:0000313" key="9">
    <source>
        <dbReference type="EMBL" id="KAL2822724.1"/>
    </source>
</evidence>
<feature type="compositionally biased region" description="Basic residues" evidence="7">
    <location>
        <begin position="265"/>
        <end position="276"/>
    </location>
</feature>
<dbReference type="Proteomes" id="UP001610335">
    <property type="component" value="Unassembled WGS sequence"/>
</dbReference>
<evidence type="ECO:0000256" key="7">
    <source>
        <dbReference type="SAM" id="MobiDB-lite"/>
    </source>
</evidence>
<accession>A0ABR4I4P0</accession>
<evidence type="ECO:0000256" key="2">
    <source>
        <dbReference type="ARBA" id="ARBA00023015"/>
    </source>
</evidence>
<dbReference type="CDD" id="cd14705">
    <property type="entry name" value="bZIP_Zip1"/>
    <property type="match status" value="1"/>
</dbReference>
<dbReference type="InterPro" id="IPR004827">
    <property type="entry name" value="bZIP"/>
</dbReference>
<dbReference type="Gene3D" id="1.20.5.170">
    <property type="match status" value="1"/>
</dbReference>
<dbReference type="SUPFAM" id="SSF57959">
    <property type="entry name" value="Leucine zipper domain"/>
    <property type="match status" value="1"/>
</dbReference>
<feature type="region of interest" description="Disordered" evidence="7">
    <location>
        <begin position="231"/>
        <end position="276"/>
    </location>
</feature>
<keyword evidence="2" id="KW-0805">Transcription regulation</keyword>
<feature type="compositionally biased region" description="Polar residues" evidence="7">
    <location>
        <begin position="251"/>
        <end position="263"/>
    </location>
</feature>
<organism evidence="9 10">
    <name type="scientific">Aspergillus cavernicola</name>
    <dbReference type="NCBI Taxonomy" id="176166"/>
    <lineage>
        <taxon>Eukaryota</taxon>
        <taxon>Fungi</taxon>
        <taxon>Dikarya</taxon>
        <taxon>Ascomycota</taxon>
        <taxon>Pezizomycotina</taxon>
        <taxon>Eurotiomycetes</taxon>
        <taxon>Eurotiomycetidae</taxon>
        <taxon>Eurotiales</taxon>
        <taxon>Aspergillaceae</taxon>
        <taxon>Aspergillus</taxon>
        <taxon>Aspergillus subgen. Nidulantes</taxon>
    </lineage>
</organism>
<dbReference type="PANTHER" id="PTHR13044">
    <property type="entry name" value="ACTIVATING TRANSCRIPTION FACTOR ATF 4/5"/>
    <property type="match status" value="1"/>
</dbReference>
<dbReference type="Pfam" id="PF07716">
    <property type="entry name" value="bZIP_2"/>
    <property type="match status" value="1"/>
</dbReference>
<evidence type="ECO:0000256" key="6">
    <source>
        <dbReference type="SAM" id="Coils"/>
    </source>
</evidence>
<evidence type="ECO:0000256" key="1">
    <source>
        <dbReference type="ARBA" id="ARBA00004123"/>
    </source>
</evidence>
<gene>
    <name evidence="9" type="ORF">BDW59DRAFT_102109</name>
</gene>
<evidence type="ECO:0000256" key="3">
    <source>
        <dbReference type="ARBA" id="ARBA00023125"/>
    </source>
</evidence>
<keyword evidence="10" id="KW-1185">Reference proteome</keyword>
<evidence type="ECO:0000259" key="8">
    <source>
        <dbReference type="PROSITE" id="PS50217"/>
    </source>
</evidence>
<keyword evidence="4" id="KW-0804">Transcription</keyword>
<comment type="subcellular location">
    <subcellularLocation>
        <location evidence="1">Nucleus</location>
    </subcellularLocation>
</comment>
<keyword evidence="3" id="KW-0238">DNA-binding</keyword>
<reference evidence="9 10" key="1">
    <citation type="submission" date="2024-07" db="EMBL/GenBank/DDBJ databases">
        <title>Section-level genome sequencing and comparative genomics of Aspergillus sections Usti and Cavernicolus.</title>
        <authorList>
            <consortium name="Lawrence Berkeley National Laboratory"/>
            <person name="Nybo J.L."/>
            <person name="Vesth T.C."/>
            <person name="Theobald S."/>
            <person name="Frisvad J.C."/>
            <person name="Larsen T.O."/>
            <person name="Kjaerboelling I."/>
            <person name="Rothschild-Mancinelli K."/>
            <person name="Lyhne E.K."/>
            <person name="Kogle M.E."/>
            <person name="Barry K."/>
            <person name="Clum A."/>
            <person name="Na H."/>
            <person name="Ledsgaard L."/>
            <person name="Lin J."/>
            <person name="Lipzen A."/>
            <person name="Kuo A."/>
            <person name="Riley R."/>
            <person name="Mondo S."/>
            <person name="LaButti K."/>
            <person name="Haridas S."/>
            <person name="Pangalinan J."/>
            <person name="Salamov A.A."/>
            <person name="Simmons B.A."/>
            <person name="Magnuson J.K."/>
            <person name="Chen J."/>
            <person name="Drula E."/>
            <person name="Henrissat B."/>
            <person name="Wiebenga A."/>
            <person name="Lubbers R.J."/>
            <person name="Gomes A.C."/>
            <person name="Makela M.R."/>
            <person name="Stajich J."/>
            <person name="Grigoriev I.V."/>
            <person name="Mortensen U.H."/>
            <person name="De vries R.P."/>
            <person name="Baker S.E."/>
            <person name="Andersen M.R."/>
        </authorList>
    </citation>
    <scope>NUCLEOTIDE SEQUENCE [LARGE SCALE GENOMIC DNA]</scope>
    <source>
        <strain evidence="9 10">CBS 600.67</strain>
    </source>
</reference>
<keyword evidence="5" id="KW-0539">Nucleus</keyword>
<feature type="domain" description="BZIP" evidence="8">
    <location>
        <begin position="170"/>
        <end position="233"/>
    </location>
</feature>
<comment type="caution">
    <text evidence="9">The sequence shown here is derived from an EMBL/GenBank/DDBJ whole genome shotgun (WGS) entry which is preliminary data.</text>
</comment>
<dbReference type="SMART" id="SM00338">
    <property type="entry name" value="BRLZ"/>
    <property type="match status" value="1"/>
</dbReference>
<evidence type="ECO:0000256" key="4">
    <source>
        <dbReference type="ARBA" id="ARBA00023163"/>
    </source>
</evidence>
<dbReference type="PROSITE" id="PS50217">
    <property type="entry name" value="BZIP"/>
    <property type="match status" value="1"/>
</dbReference>
<name>A0ABR4I4P0_9EURO</name>
<evidence type="ECO:0000313" key="10">
    <source>
        <dbReference type="Proteomes" id="UP001610335"/>
    </source>
</evidence>
<keyword evidence="6" id="KW-0175">Coiled coil</keyword>
<feature type="coiled-coil region" evidence="6">
    <location>
        <begin position="195"/>
        <end position="229"/>
    </location>
</feature>
<evidence type="ECO:0000256" key="5">
    <source>
        <dbReference type="ARBA" id="ARBA00023242"/>
    </source>
</evidence>
<sequence length="276" mass="30555">MSDEQIARQTASSFDKLENFNFLLSRHDPAIASSRQYSLDTDAAGLAHIPNLNMTYDPTEGLGGLSVSSYESIDDEHSPVDVRGYPYHAGDKTINYSVPDHMLSHSTYPLYPPISYGADDVGHAPGAMTPSDVSSSISPPNGILGNNKYSTQIPGDHLVTALGQEEHCRQSAEEDRRRRNTAASARFRMKKKQREQVLERTVRETTEKNASLEARVAQLEMENRWLKNLLTEKHETTTTRMPPPPTDPSMGHQNTIVTGSGQKHIQPKKKGVGTDN</sequence>
<dbReference type="InterPro" id="IPR046347">
    <property type="entry name" value="bZIP_sf"/>
</dbReference>
<dbReference type="PANTHER" id="PTHR13044:SF14">
    <property type="entry name" value="CRYPTOCEPHAL, ISOFORM A"/>
    <property type="match status" value="1"/>
</dbReference>
<dbReference type="PROSITE" id="PS00036">
    <property type="entry name" value="BZIP_BASIC"/>
    <property type="match status" value="1"/>
</dbReference>
<dbReference type="EMBL" id="JBFXLS010000057">
    <property type="protein sequence ID" value="KAL2822724.1"/>
    <property type="molecule type" value="Genomic_DNA"/>
</dbReference>
<proteinExistence type="predicted"/>
<protein>
    <recommendedName>
        <fullName evidence="8">BZIP domain-containing protein</fullName>
    </recommendedName>
</protein>